<sequence length="439" mass="47107">MHNTTTRKSTMKKPASTRAAAAAAAILALAVTGCTGAAPDAAEKGSDGLRYLISQPERPSELDAIRSDLEEFEKESGIEVTLDVLPLENLRTVLQTQLRSGEGPDVFNYDTGPGFAGTLAEAGLLYDLTDAYQDNDWKIYDFARERVTFDGKISGVPTQLEEVGIFYNKDLFKKHGVQEPKNLSDLQKAAETFTAAGVTPFAVNDKEGWQGGHLFSMALSSRVGPDGMEKLLDGSMPWTSPEVVAALETWSGFAKDGHLPDSPNALTYDNGNALFYKGDAAMNPTGSWLISSLQETVDFEVGFLPFPAEDGPGIFTGGLGGGSFVSADTENPEGAVELLDYLQSEEHGRWQVETIGTIPAFPVDTEGLEVSPLFAQVIEDTAKIAEGSGEFGYNIDVLTTDTFNKTMWDGFQGILTGQKTAEAVAQDLQTASKQAAEDK</sequence>
<organism evidence="2 3">
    <name type="scientific">Arthrobacter crusticola</name>
    <dbReference type="NCBI Taxonomy" id="2547960"/>
    <lineage>
        <taxon>Bacteria</taxon>
        <taxon>Bacillati</taxon>
        <taxon>Actinomycetota</taxon>
        <taxon>Actinomycetes</taxon>
        <taxon>Micrococcales</taxon>
        <taxon>Micrococcaceae</taxon>
        <taxon>Arthrobacter</taxon>
    </lineage>
</organism>
<dbReference type="Proteomes" id="UP000295411">
    <property type="component" value="Unassembled WGS sequence"/>
</dbReference>
<dbReference type="PANTHER" id="PTHR43649">
    <property type="entry name" value="ARABINOSE-BINDING PROTEIN-RELATED"/>
    <property type="match status" value="1"/>
</dbReference>
<keyword evidence="1" id="KW-0732">Signal</keyword>
<comment type="caution">
    <text evidence="2">The sequence shown here is derived from an EMBL/GenBank/DDBJ whole genome shotgun (WGS) entry which is preliminary data.</text>
</comment>
<dbReference type="InterPro" id="IPR006059">
    <property type="entry name" value="SBP"/>
</dbReference>
<dbReference type="OrthoDB" id="3256840at2"/>
<evidence type="ECO:0000313" key="2">
    <source>
        <dbReference type="EMBL" id="TDK25258.1"/>
    </source>
</evidence>
<dbReference type="AlphaFoldDB" id="A0A4R5TW02"/>
<evidence type="ECO:0000256" key="1">
    <source>
        <dbReference type="SAM" id="SignalP"/>
    </source>
</evidence>
<keyword evidence="3" id="KW-1185">Reference proteome</keyword>
<dbReference type="InterPro" id="IPR050490">
    <property type="entry name" value="Bact_solute-bd_prot1"/>
</dbReference>
<protein>
    <submittedName>
        <fullName evidence="2">Extracellular solute-binding protein</fullName>
    </submittedName>
</protein>
<name>A0A4R5TW02_9MICC</name>
<proteinExistence type="predicted"/>
<gene>
    <name evidence="2" type="ORF">E2F48_08220</name>
</gene>
<dbReference type="EMBL" id="SMTK01000003">
    <property type="protein sequence ID" value="TDK25258.1"/>
    <property type="molecule type" value="Genomic_DNA"/>
</dbReference>
<dbReference type="PROSITE" id="PS51257">
    <property type="entry name" value="PROKAR_LIPOPROTEIN"/>
    <property type="match status" value="1"/>
</dbReference>
<dbReference type="Gene3D" id="3.40.190.10">
    <property type="entry name" value="Periplasmic binding protein-like II"/>
    <property type="match status" value="2"/>
</dbReference>
<feature type="signal peptide" evidence="1">
    <location>
        <begin position="1"/>
        <end position="37"/>
    </location>
</feature>
<accession>A0A4R5TW02</accession>
<reference evidence="2 3" key="1">
    <citation type="submission" date="2019-03" db="EMBL/GenBank/DDBJ databases">
        <title>Arthrobacter sp. nov., an bacterium isolated from biocrust in Mu Us Desert.</title>
        <authorList>
            <person name="Lixiong L."/>
        </authorList>
    </citation>
    <scope>NUCLEOTIDE SEQUENCE [LARGE SCALE GENOMIC DNA]</scope>
    <source>
        <strain evidence="2 3">SLN-3</strain>
    </source>
</reference>
<evidence type="ECO:0000313" key="3">
    <source>
        <dbReference type="Proteomes" id="UP000295411"/>
    </source>
</evidence>
<dbReference type="Pfam" id="PF01547">
    <property type="entry name" value="SBP_bac_1"/>
    <property type="match status" value="1"/>
</dbReference>
<dbReference type="SUPFAM" id="SSF53850">
    <property type="entry name" value="Periplasmic binding protein-like II"/>
    <property type="match status" value="1"/>
</dbReference>
<feature type="chain" id="PRO_5020893120" evidence="1">
    <location>
        <begin position="38"/>
        <end position="439"/>
    </location>
</feature>